<feature type="transmembrane region" description="Helical" evidence="1">
    <location>
        <begin position="21"/>
        <end position="41"/>
    </location>
</feature>
<dbReference type="EMBL" id="CP021748">
    <property type="protein sequence ID" value="ARX87876.1"/>
    <property type="molecule type" value="Genomic_DNA"/>
</dbReference>
<protein>
    <recommendedName>
        <fullName evidence="4">Integral membrane protein</fullName>
    </recommendedName>
</protein>
<proteinExistence type="predicted"/>
<evidence type="ECO:0000313" key="3">
    <source>
        <dbReference type="Proteomes" id="UP000195880"/>
    </source>
</evidence>
<keyword evidence="1" id="KW-0812">Transmembrane</keyword>
<keyword evidence="1" id="KW-0472">Membrane</keyword>
<keyword evidence="3" id="KW-1185">Reference proteome</keyword>
<dbReference type="RefSeq" id="WP_087886609.1">
    <property type="nucleotide sequence ID" value="NZ_CP021748.1"/>
</dbReference>
<reference evidence="2 3" key="1">
    <citation type="submission" date="2017-05" db="EMBL/GenBank/DDBJ databases">
        <title>Streptomyces alboflavus Genome sequencing and assembly.</title>
        <authorList>
            <person name="Wang Y."/>
            <person name="Du B."/>
            <person name="Ding Y."/>
            <person name="Liu H."/>
            <person name="Hou Q."/>
            <person name="Liu K."/>
            <person name="Wang C."/>
            <person name="Yao L."/>
        </authorList>
    </citation>
    <scope>NUCLEOTIDE SEQUENCE [LARGE SCALE GENOMIC DNA]</scope>
    <source>
        <strain evidence="2 3">MDJK44</strain>
    </source>
</reference>
<sequence>MQGDLRAIRQSAKRETERAGSIWAACGLVWLIATAVLHDVAVLGTVMYWGIYVGAVVSTVLLVRAIMLINRRERQQIDALKKRGGF</sequence>
<name>A0A1Z1WN59_9ACTN</name>
<organism evidence="2 3">
    <name type="scientific">Streptomyces alboflavus</name>
    <dbReference type="NCBI Taxonomy" id="67267"/>
    <lineage>
        <taxon>Bacteria</taxon>
        <taxon>Bacillati</taxon>
        <taxon>Actinomycetota</taxon>
        <taxon>Actinomycetes</taxon>
        <taxon>Kitasatosporales</taxon>
        <taxon>Streptomycetaceae</taxon>
        <taxon>Streptomyces</taxon>
    </lineage>
</organism>
<evidence type="ECO:0008006" key="4">
    <source>
        <dbReference type="Google" id="ProtNLM"/>
    </source>
</evidence>
<keyword evidence="1" id="KW-1133">Transmembrane helix</keyword>
<dbReference type="AlphaFoldDB" id="A0A1Z1WN59"/>
<evidence type="ECO:0000256" key="1">
    <source>
        <dbReference type="SAM" id="Phobius"/>
    </source>
</evidence>
<evidence type="ECO:0000313" key="2">
    <source>
        <dbReference type="EMBL" id="ARX87876.1"/>
    </source>
</evidence>
<accession>A0A1Z1WN59</accession>
<gene>
    <name evidence="2" type="ORF">SMD44_07358</name>
</gene>
<feature type="transmembrane region" description="Helical" evidence="1">
    <location>
        <begin position="47"/>
        <end position="67"/>
    </location>
</feature>
<dbReference type="Proteomes" id="UP000195880">
    <property type="component" value="Chromosome"/>
</dbReference>
<dbReference type="KEGG" id="salf:SMD44_07358"/>